<gene>
    <name evidence="1" type="ORF">TOL_3128</name>
</gene>
<reference evidence="1 2" key="1">
    <citation type="journal article" date="2013" name="Genome Announc.">
        <title>Genome Sequence of Thalassolituus oleivorans MIL-1 (DSM 14913T).</title>
        <authorList>
            <person name="Golyshin P.N."/>
            <person name="Werner J."/>
            <person name="Chernikova T.N."/>
            <person name="Tran H."/>
            <person name="Ferrer M."/>
            <person name="Yakimov M.M."/>
            <person name="Teeling H."/>
            <person name="Golyshina O.V."/>
        </authorList>
    </citation>
    <scope>NUCLEOTIDE SEQUENCE [LARGE SCALE GENOMIC DNA]</scope>
    <source>
        <strain evidence="1 2">MIL-1</strain>
    </source>
</reference>
<dbReference type="NCBIfam" id="TIGR04474">
    <property type="entry name" value="tcm_partner"/>
    <property type="match status" value="1"/>
</dbReference>
<dbReference type="Proteomes" id="UP000011866">
    <property type="component" value="Chromosome"/>
</dbReference>
<evidence type="ECO:0000313" key="1">
    <source>
        <dbReference type="EMBL" id="CCU73524.1"/>
    </source>
</evidence>
<keyword evidence="2" id="KW-1185">Reference proteome</keyword>
<dbReference type="GeneID" id="79177857"/>
<proteinExistence type="predicted"/>
<dbReference type="KEGG" id="tol:TOL_3128"/>
<dbReference type="InterPro" id="IPR029063">
    <property type="entry name" value="SAM-dependent_MTases_sf"/>
</dbReference>
<name>M5DVG2_9GAMM</name>
<accession>M5DVG2</accession>
<dbReference type="RefSeq" id="WP_015488232.1">
    <property type="nucleotide sequence ID" value="NC_020888.1"/>
</dbReference>
<sequence>MVVKHKFGGVWTRKKLVILDEYLKFYTTALKNMPFKLHYADAFAGTGSHDPVIDGEQNILIPNEDFRGSVLTALSVDPGFYQYHFNDLNPEHVEALNELRKEFPERNIRVSKLDANRFVPKFCNTLGPDDRAILFLDPYSTQLDWDTLSHVANSQKIDLWLLFPLSVILRMTPKDGAKVKPEWKSTLDRLLGTSEWEEALYKKCEVPVIQDLFDELDQELPIERVNSRELQQWVTERLKQIFPYVAEPTVLKNKGSPLFLFYFAVSNKSPRAHGLADRVAKHILKKNFGD</sequence>
<dbReference type="HOGENOM" id="CLU_955440_0_0_6"/>
<dbReference type="SUPFAM" id="SSF53335">
    <property type="entry name" value="S-adenosyl-L-methionine-dependent methyltransferases"/>
    <property type="match status" value="1"/>
</dbReference>
<dbReference type="InterPro" id="IPR031009">
    <property type="entry name" value="Tcm_partner"/>
</dbReference>
<dbReference type="eggNOG" id="ENOG502ZIUW">
    <property type="taxonomic scope" value="Bacteria"/>
</dbReference>
<evidence type="ECO:0000313" key="2">
    <source>
        <dbReference type="Proteomes" id="UP000011866"/>
    </source>
</evidence>
<dbReference type="AlphaFoldDB" id="M5DVG2"/>
<dbReference type="EMBL" id="HF680312">
    <property type="protein sequence ID" value="CCU73524.1"/>
    <property type="molecule type" value="Genomic_DNA"/>
</dbReference>
<organism evidence="1 2">
    <name type="scientific">Thalassolituus oleivorans MIL-1</name>
    <dbReference type="NCBI Taxonomy" id="1298593"/>
    <lineage>
        <taxon>Bacteria</taxon>
        <taxon>Pseudomonadati</taxon>
        <taxon>Pseudomonadota</taxon>
        <taxon>Gammaproteobacteria</taxon>
        <taxon>Oceanospirillales</taxon>
        <taxon>Oceanospirillaceae</taxon>
        <taxon>Thalassolituus</taxon>
    </lineage>
</organism>
<evidence type="ECO:0008006" key="3">
    <source>
        <dbReference type="Google" id="ProtNLM"/>
    </source>
</evidence>
<protein>
    <recommendedName>
        <fullName evidence="3">Three-Cys-motif partner protein TcmP</fullName>
    </recommendedName>
</protein>